<organism evidence="7 8">
    <name type="scientific">Candidatus Falkowbacteria bacterium CG10_big_fil_rev_8_21_14_0_10_37_14</name>
    <dbReference type="NCBI Taxonomy" id="1974561"/>
    <lineage>
        <taxon>Bacteria</taxon>
        <taxon>Candidatus Falkowiibacteriota</taxon>
    </lineage>
</organism>
<dbReference type="CDD" id="cd01425">
    <property type="entry name" value="RPS2"/>
    <property type="match status" value="1"/>
</dbReference>
<dbReference type="GO" id="GO:0006412">
    <property type="term" value="P:translation"/>
    <property type="evidence" value="ECO:0007669"/>
    <property type="project" value="UniProtKB-UniRule"/>
</dbReference>
<evidence type="ECO:0000256" key="3">
    <source>
        <dbReference type="ARBA" id="ARBA00023274"/>
    </source>
</evidence>
<dbReference type="Gene3D" id="1.10.287.610">
    <property type="entry name" value="Helix hairpin bin"/>
    <property type="match status" value="1"/>
</dbReference>
<dbReference type="PANTHER" id="PTHR12534">
    <property type="entry name" value="30S RIBOSOMAL PROTEIN S2 PROKARYOTIC AND ORGANELLAR"/>
    <property type="match status" value="1"/>
</dbReference>
<evidence type="ECO:0000256" key="2">
    <source>
        <dbReference type="ARBA" id="ARBA00022980"/>
    </source>
</evidence>
<evidence type="ECO:0000313" key="8">
    <source>
        <dbReference type="Proteomes" id="UP000228533"/>
    </source>
</evidence>
<evidence type="ECO:0000313" key="7">
    <source>
        <dbReference type="EMBL" id="PIT95859.1"/>
    </source>
</evidence>
<protein>
    <recommendedName>
        <fullName evidence="4 5">Small ribosomal subunit protein uS2</fullName>
    </recommendedName>
</protein>
<dbReference type="InterPro" id="IPR001865">
    <property type="entry name" value="Ribosomal_uS2"/>
</dbReference>
<dbReference type="Pfam" id="PF00318">
    <property type="entry name" value="Ribosomal_S2"/>
    <property type="match status" value="1"/>
</dbReference>
<evidence type="ECO:0000256" key="6">
    <source>
        <dbReference type="RuleBase" id="RU003631"/>
    </source>
</evidence>
<evidence type="ECO:0000256" key="1">
    <source>
        <dbReference type="ARBA" id="ARBA00006242"/>
    </source>
</evidence>
<dbReference type="PANTHER" id="PTHR12534:SF0">
    <property type="entry name" value="SMALL RIBOSOMAL SUBUNIT PROTEIN US2M"/>
    <property type="match status" value="1"/>
</dbReference>
<reference evidence="8" key="1">
    <citation type="submission" date="2017-09" db="EMBL/GenBank/DDBJ databases">
        <title>Depth-based differentiation of microbial function through sediment-hosted aquifers and enrichment of novel symbionts in the deep terrestrial subsurface.</title>
        <authorList>
            <person name="Probst A.J."/>
            <person name="Ladd B."/>
            <person name="Jarett J.K."/>
            <person name="Geller-Mcgrath D.E."/>
            <person name="Sieber C.M.K."/>
            <person name="Emerson J.B."/>
            <person name="Anantharaman K."/>
            <person name="Thomas B.C."/>
            <person name="Malmstrom R."/>
            <person name="Stieglmeier M."/>
            <person name="Klingl A."/>
            <person name="Woyke T."/>
            <person name="Ryan C.M."/>
            <person name="Banfield J.F."/>
        </authorList>
    </citation>
    <scope>NUCLEOTIDE SEQUENCE [LARGE SCALE GENOMIC DNA]</scope>
</reference>
<dbReference type="InterPro" id="IPR005706">
    <property type="entry name" value="Ribosomal_uS2_bac/mit/plastid"/>
</dbReference>
<dbReference type="SUPFAM" id="SSF52313">
    <property type="entry name" value="Ribosomal protein S2"/>
    <property type="match status" value="1"/>
</dbReference>
<dbReference type="AlphaFoldDB" id="A0A2M6WST3"/>
<gene>
    <name evidence="5 7" type="primary">rpsB</name>
    <name evidence="7" type="ORF">COT94_03370</name>
</gene>
<dbReference type="PROSITE" id="PS00963">
    <property type="entry name" value="RIBOSOMAL_S2_2"/>
    <property type="match status" value="1"/>
</dbReference>
<comment type="similarity">
    <text evidence="1 5 6">Belongs to the universal ribosomal protein uS2 family.</text>
</comment>
<comment type="caution">
    <text evidence="7">The sequence shown here is derived from an EMBL/GenBank/DDBJ whole genome shotgun (WGS) entry which is preliminary data.</text>
</comment>
<dbReference type="NCBIfam" id="TIGR01011">
    <property type="entry name" value="rpsB_bact"/>
    <property type="match status" value="1"/>
</dbReference>
<dbReference type="EMBL" id="PFAM01000021">
    <property type="protein sequence ID" value="PIT95859.1"/>
    <property type="molecule type" value="Genomic_DNA"/>
</dbReference>
<dbReference type="Gene3D" id="3.40.50.10490">
    <property type="entry name" value="Glucose-6-phosphate isomerase like protein, domain 1"/>
    <property type="match status" value="1"/>
</dbReference>
<evidence type="ECO:0000256" key="4">
    <source>
        <dbReference type="ARBA" id="ARBA00035256"/>
    </source>
</evidence>
<dbReference type="InterPro" id="IPR018130">
    <property type="entry name" value="Ribosomal_uS2_CS"/>
</dbReference>
<dbReference type="Proteomes" id="UP000228533">
    <property type="component" value="Unassembled WGS sequence"/>
</dbReference>
<keyword evidence="2 5" id="KW-0689">Ribosomal protein</keyword>
<dbReference type="GO" id="GO:0003735">
    <property type="term" value="F:structural constituent of ribosome"/>
    <property type="evidence" value="ECO:0007669"/>
    <property type="project" value="InterPro"/>
</dbReference>
<evidence type="ECO:0000256" key="5">
    <source>
        <dbReference type="HAMAP-Rule" id="MF_00291"/>
    </source>
</evidence>
<accession>A0A2M6WST3</accession>
<name>A0A2M6WST3_9BACT</name>
<dbReference type="PRINTS" id="PR00395">
    <property type="entry name" value="RIBOSOMALS2"/>
</dbReference>
<dbReference type="GO" id="GO:0022627">
    <property type="term" value="C:cytosolic small ribosomal subunit"/>
    <property type="evidence" value="ECO:0007669"/>
    <property type="project" value="TreeGrafter"/>
</dbReference>
<keyword evidence="3 5" id="KW-0687">Ribonucleoprotein</keyword>
<sequence length="240" mass="26713">MMNIPSVEEMLTAGMHFGHRTAKWHPKMKPYLFGARKGIYIIDLEISRTHLEKAMTYIADTVASGRKVLLVGTKAQVKDLLKNVGMETGAPYISEHWLGGTMTNFNIIKKSIRKYRDLVDKKATGRLSKYTKKEQLEFDREIAKMDKSFGGLTDLNGLPAAIFIWDIKTEKTALTEAKKCGIPIIAVCDTNVNPEGVAYVIPGNDDASKTIKLVMETIRGAILEGKDRAEKAKNAPVKKD</sequence>
<dbReference type="InterPro" id="IPR023591">
    <property type="entry name" value="Ribosomal_uS2_flav_dom_sf"/>
</dbReference>
<dbReference type="HAMAP" id="MF_00291_B">
    <property type="entry name" value="Ribosomal_uS2_B"/>
    <property type="match status" value="1"/>
</dbReference>
<proteinExistence type="inferred from homology"/>